<dbReference type="Proteomes" id="UP000092460">
    <property type="component" value="Unassembled WGS sequence"/>
</dbReference>
<reference evidence="3" key="1">
    <citation type="submission" date="2015-01" db="EMBL/GenBank/DDBJ databases">
        <authorList>
            <person name="Aksoy S."/>
            <person name="Warren W."/>
            <person name="Wilson R.K."/>
        </authorList>
    </citation>
    <scope>NUCLEOTIDE SEQUENCE [LARGE SCALE GENOMIC DNA]</scope>
    <source>
        <strain evidence="3">IAEA</strain>
    </source>
</reference>
<evidence type="ECO:0000313" key="3">
    <source>
        <dbReference type="Proteomes" id="UP000092460"/>
    </source>
</evidence>
<accession>A0A1B0BT26</accession>
<evidence type="ECO:0000313" key="2">
    <source>
        <dbReference type="EnsemblMetazoa" id="GPPI039652-PA"/>
    </source>
</evidence>
<organism evidence="2 3">
    <name type="scientific">Glossina palpalis gambiensis</name>
    <dbReference type="NCBI Taxonomy" id="67801"/>
    <lineage>
        <taxon>Eukaryota</taxon>
        <taxon>Metazoa</taxon>
        <taxon>Ecdysozoa</taxon>
        <taxon>Arthropoda</taxon>
        <taxon>Hexapoda</taxon>
        <taxon>Insecta</taxon>
        <taxon>Pterygota</taxon>
        <taxon>Neoptera</taxon>
        <taxon>Endopterygota</taxon>
        <taxon>Diptera</taxon>
        <taxon>Brachycera</taxon>
        <taxon>Muscomorpha</taxon>
        <taxon>Hippoboscoidea</taxon>
        <taxon>Glossinidae</taxon>
        <taxon>Glossina</taxon>
    </lineage>
</organism>
<evidence type="ECO:0000256" key="1">
    <source>
        <dbReference type="SAM" id="MobiDB-lite"/>
    </source>
</evidence>
<feature type="region of interest" description="Disordered" evidence="1">
    <location>
        <begin position="1"/>
        <end position="21"/>
    </location>
</feature>
<dbReference type="EMBL" id="JXJN01019960">
    <property type="status" value="NOT_ANNOTATED_CDS"/>
    <property type="molecule type" value="Genomic_DNA"/>
</dbReference>
<dbReference type="EMBL" id="JXJN01019961">
    <property type="status" value="NOT_ANNOTATED_CDS"/>
    <property type="molecule type" value="Genomic_DNA"/>
</dbReference>
<reference evidence="2" key="2">
    <citation type="submission" date="2020-05" db="UniProtKB">
        <authorList>
            <consortium name="EnsemblMetazoa"/>
        </authorList>
    </citation>
    <scope>IDENTIFICATION</scope>
    <source>
        <strain evidence="2">IAEA</strain>
    </source>
</reference>
<dbReference type="AlphaFoldDB" id="A0A1B0BT26"/>
<dbReference type="EnsemblMetazoa" id="GPPI039652-RA">
    <property type="protein sequence ID" value="GPPI039652-PA"/>
    <property type="gene ID" value="GPPI039652"/>
</dbReference>
<sequence>MMPLSIPDHQEMGKSSDNTPACSAVDDMVHNKDEDKKGMLRIFKCSVRLTIVACGISGRRANITISYVTQEIVLKVEGQVEGKTEDNHLFMISTWWASLHSFYLWVWPLDYSQPQPTQERSEKL</sequence>
<proteinExistence type="predicted"/>
<name>A0A1B0BT26_9MUSC</name>
<protein>
    <submittedName>
        <fullName evidence="2">Uncharacterized protein</fullName>
    </submittedName>
</protein>
<dbReference type="EMBL" id="JXJN01019962">
    <property type="status" value="NOT_ANNOTATED_CDS"/>
    <property type="molecule type" value="Genomic_DNA"/>
</dbReference>
<keyword evidence="3" id="KW-1185">Reference proteome</keyword>
<dbReference type="VEuPathDB" id="VectorBase:GPPI039652"/>